<dbReference type="Gene3D" id="3.40.50.12170">
    <property type="entry name" value="Uncharacterised protein PF07075, DUF1343"/>
    <property type="match status" value="1"/>
</dbReference>
<reference evidence="4 5" key="1">
    <citation type="submission" date="2016-10" db="EMBL/GenBank/DDBJ databases">
        <authorList>
            <person name="de Groot N.N."/>
        </authorList>
    </citation>
    <scope>NUCLEOTIDE SEQUENCE [LARGE SCALE GENOMIC DNA]</scope>
    <source>
        <strain evidence="4 5">DSM 23421</strain>
    </source>
</reference>
<dbReference type="PANTHER" id="PTHR42915:SF1">
    <property type="entry name" value="PEPTIDOGLYCAN BETA-N-ACETYLMURAMIDASE NAMZ"/>
    <property type="match status" value="1"/>
</dbReference>
<feature type="domain" description="Peptidoglycan beta-N-acetylmuramidase NamZ N-terminal" evidence="2">
    <location>
        <begin position="127"/>
        <end position="316"/>
    </location>
</feature>
<feature type="region of interest" description="Disordered" evidence="1">
    <location>
        <begin position="86"/>
        <end position="129"/>
    </location>
</feature>
<keyword evidence="5" id="KW-1185">Reference proteome</keyword>
<evidence type="ECO:0000313" key="5">
    <source>
        <dbReference type="Proteomes" id="UP000199109"/>
    </source>
</evidence>
<dbReference type="GO" id="GO:0033922">
    <property type="term" value="F:peptidoglycan beta-N-acetylmuramidase activity"/>
    <property type="evidence" value="ECO:0007669"/>
    <property type="project" value="InterPro"/>
</dbReference>
<feature type="domain" description="Peptidoglycan beta-N-acetylmuramidase NamZ C-terminal" evidence="3">
    <location>
        <begin position="322"/>
        <end position="460"/>
    </location>
</feature>
<dbReference type="STRING" id="641691.SAMN05421636_103176"/>
<gene>
    <name evidence="4" type="ORF">SAMN05421636_103176</name>
</gene>
<dbReference type="Pfam" id="PF07075">
    <property type="entry name" value="NamZ_N"/>
    <property type="match status" value="1"/>
</dbReference>
<evidence type="ECO:0000313" key="4">
    <source>
        <dbReference type="EMBL" id="SDE08196.1"/>
    </source>
</evidence>
<sequence>MFIVNIVNIKNTFFILFLAVCACGNLSRSENAHPEIALVETDSFVPVPVVVAANRTDEYLTLLEGKKVGVVANQTSVIFKEDERPMADVGRPDIDENVRGKQNDVQSNEEDVDSLKSEEPASPTDGLQTPYTHLVDSLLSLNVDIKKVFAPEHGFRGEADAGEKVKDGIDAQTKLPLISLYGKNKKPSAEQLKGLDVILFDIQDVGVRFYTYIATLQLVMEACSENNVPIIVLDRPNPNANYIDGPTMEAAHTGFLGMTEIPLVYGMTIGEYAKMINEEGLLEGKRKADLKVIPLENWTHNTEYHLPIRPSPNLPDDTSITLYPSLGLFEGTNVNAGRGTEFQFQRYGASFLDSTQYSFTYTPIPNFGSKTPKEEGKKCFGKDLSENPRMQEVSLRWLIDAYTNAVDKSKVFNTSGFTKHAGTEKLQQLIEAGKTEEEIKATWQGDLAKFRKVRGKYLLYRE</sequence>
<protein>
    <submittedName>
        <fullName evidence="4">Uncharacterized conserved protein YbbC, DUF1343 family</fullName>
    </submittedName>
</protein>
<evidence type="ECO:0000259" key="3">
    <source>
        <dbReference type="Pfam" id="PF20732"/>
    </source>
</evidence>
<proteinExistence type="predicted"/>
<dbReference type="Proteomes" id="UP000199109">
    <property type="component" value="Unassembled WGS sequence"/>
</dbReference>
<dbReference type="InterPro" id="IPR008302">
    <property type="entry name" value="NamZ"/>
</dbReference>
<feature type="compositionally biased region" description="Basic and acidic residues" evidence="1">
    <location>
        <begin position="86"/>
        <end position="102"/>
    </location>
</feature>
<evidence type="ECO:0000259" key="2">
    <source>
        <dbReference type="Pfam" id="PF07075"/>
    </source>
</evidence>
<name>A0A1G7A2R6_9FLAO</name>
<dbReference type="PIRSF" id="PIRSF016719">
    <property type="entry name" value="UCP016719"/>
    <property type="match status" value="1"/>
</dbReference>
<dbReference type="Pfam" id="PF20732">
    <property type="entry name" value="NamZ_C"/>
    <property type="match status" value="1"/>
</dbReference>
<accession>A0A1G7A2R6</accession>
<dbReference type="InterPro" id="IPR048503">
    <property type="entry name" value="NamZ_C"/>
</dbReference>
<dbReference type="EMBL" id="FNAO01000003">
    <property type="protein sequence ID" value="SDE08196.1"/>
    <property type="molecule type" value="Genomic_DNA"/>
</dbReference>
<dbReference type="InterPro" id="IPR048502">
    <property type="entry name" value="NamZ_N"/>
</dbReference>
<dbReference type="AlphaFoldDB" id="A0A1G7A2R6"/>
<evidence type="ECO:0000256" key="1">
    <source>
        <dbReference type="SAM" id="MobiDB-lite"/>
    </source>
</evidence>
<dbReference type="PANTHER" id="PTHR42915">
    <property type="entry name" value="HYPOTHETICAL 460 KDA PROTEIN IN FEUA-SIGW INTERGENIC REGION [PRECURSOR]"/>
    <property type="match status" value="1"/>
</dbReference>
<organism evidence="4 5">
    <name type="scientific">Pricia antarctica</name>
    <dbReference type="NCBI Taxonomy" id="641691"/>
    <lineage>
        <taxon>Bacteria</taxon>
        <taxon>Pseudomonadati</taxon>
        <taxon>Bacteroidota</taxon>
        <taxon>Flavobacteriia</taxon>
        <taxon>Flavobacteriales</taxon>
        <taxon>Flavobacteriaceae</taxon>
        <taxon>Pricia</taxon>
    </lineage>
</organism>
<dbReference type="Gene3D" id="3.90.1150.140">
    <property type="match status" value="1"/>
</dbReference>